<evidence type="ECO:0000256" key="1">
    <source>
        <dbReference type="SAM" id="Phobius"/>
    </source>
</evidence>
<evidence type="ECO:0000313" key="3">
    <source>
        <dbReference type="EMBL" id="CAA0113049.1"/>
    </source>
</evidence>
<reference evidence="3 4" key="1">
    <citation type="submission" date="2019-11" db="EMBL/GenBank/DDBJ databases">
        <authorList>
            <person name="Holert J."/>
        </authorList>
    </citation>
    <scope>NUCLEOTIDE SEQUENCE [LARGE SCALE GENOMIC DNA]</scope>
    <source>
        <strain evidence="3">BC5_2</strain>
    </source>
</reference>
<dbReference type="Pfam" id="PF14018">
    <property type="entry name" value="DUF4234"/>
    <property type="match status" value="1"/>
</dbReference>
<keyword evidence="1" id="KW-0472">Membrane</keyword>
<sequence length="158" mass="18010">MENTQNDIYKAPTSELDVNSDLNGIENFERFSAWWVFLLSAVTLGLYQIYWLYTRSTTMNSLHDKKIPKWTLMGVVVSMTVLMAADVASEFIQADQILNIVSIVSNVFYIGLYVYVLFALKNRLEGIINSPLNGIFTLFGSVIYLQYKINERLDSAIS</sequence>
<feature type="transmembrane region" description="Helical" evidence="1">
    <location>
        <begin position="100"/>
        <end position="120"/>
    </location>
</feature>
<keyword evidence="1" id="KW-0812">Transmembrane</keyword>
<proteinExistence type="predicted"/>
<feature type="transmembrane region" description="Helical" evidence="1">
    <location>
        <begin position="70"/>
        <end position="88"/>
    </location>
</feature>
<dbReference type="OrthoDB" id="7060663at2"/>
<organism evidence="3 4">
    <name type="scientific">BD1-7 clade bacterium</name>
    <dbReference type="NCBI Taxonomy" id="2029982"/>
    <lineage>
        <taxon>Bacteria</taxon>
        <taxon>Pseudomonadati</taxon>
        <taxon>Pseudomonadota</taxon>
        <taxon>Gammaproteobacteria</taxon>
        <taxon>Cellvibrionales</taxon>
        <taxon>Spongiibacteraceae</taxon>
        <taxon>BD1-7 clade</taxon>
    </lineage>
</organism>
<dbReference type="InterPro" id="IPR025328">
    <property type="entry name" value="DUF4234"/>
</dbReference>
<feature type="domain" description="DUF4234" evidence="2">
    <location>
        <begin position="32"/>
        <end position="153"/>
    </location>
</feature>
<protein>
    <recommendedName>
        <fullName evidence="2">DUF4234 domain-containing protein</fullName>
    </recommendedName>
</protein>
<feature type="transmembrane region" description="Helical" evidence="1">
    <location>
        <begin position="31"/>
        <end position="50"/>
    </location>
</feature>
<name>A0A5S9PVU3_9GAMM</name>
<dbReference type="EMBL" id="CACSII010000017">
    <property type="protein sequence ID" value="CAA0113049.1"/>
    <property type="molecule type" value="Genomic_DNA"/>
</dbReference>
<dbReference type="Proteomes" id="UP000434580">
    <property type="component" value="Unassembled WGS sequence"/>
</dbReference>
<accession>A0A5S9PVU3</accession>
<dbReference type="AlphaFoldDB" id="A0A5S9PVU3"/>
<evidence type="ECO:0000313" key="4">
    <source>
        <dbReference type="Proteomes" id="UP000434580"/>
    </source>
</evidence>
<feature type="transmembrane region" description="Helical" evidence="1">
    <location>
        <begin position="126"/>
        <end position="145"/>
    </location>
</feature>
<keyword evidence="1" id="KW-1133">Transmembrane helix</keyword>
<evidence type="ECO:0000259" key="2">
    <source>
        <dbReference type="Pfam" id="PF14018"/>
    </source>
</evidence>
<gene>
    <name evidence="3" type="ORF">DPBNPPHM_01612</name>
</gene>